<dbReference type="Proteomes" id="UP001056500">
    <property type="component" value="Chromosome"/>
</dbReference>
<keyword evidence="2 5" id="KW-0378">Hydrolase</keyword>
<evidence type="ECO:0000259" key="6">
    <source>
        <dbReference type="PROSITE" id="PS51198"/>
    </source>
</evidence>
<feature type="binding site" evidence="5">
    <location>
        <begin position="215"/>
        <end position="222"/>
    </location>
    <ligand>
        <name>ATP</name>
        <dbReference type="ChEBI" id="CHEBI:30616"/>
    </ligand>
</feature>
<evidence type="ECO:0000256" key="1">
    <source>
        <dbReference type="ARBA" id="ARBA00022741"/>
    </source>
</evidence>
<dbReference type="InterPro" id="IPR027417">
    <property type="entry name" value="P-loop_NTPase"/>
</dbReference>
<evidence type="ECO:0000256" key="2">
    <source>
        <dbReference type="ARBA" id="ARBA00022801"/>
    </source>
</evidence>
<dbReference type="EMBL" id="CP098755">
    <property type="protein sequence ID" value="USG68053.1"/>
    <property type="molecule type" value="Genomic_DNA"/>
</dbReference>
<keyword evidence="4 5" id="KW-0067">ATP-binding</keyword>
<protein>
    <submittedName>
        <fullName evidence="7">AAA family ATPase</fullName>
    </submittedName>
</protein>
<gene>
    <name evidence="7" type="ORF">NDK47_12550</name>
</gene>
<feature type="domain" description="UvrD-like helicase ATP-binding" evidence="6">
    <location>
        <begin position="194"/>
        <end position="580"/>
    </location>
</feature>
<reference evidence="7" key="1">
    <citation type="submission" date="2022-06" db="EMBL/GenBank/DDBJ databases">
        <title>Genome sequencing of Brevibacillus sp. BB3-R1.</title>
        <authorList>
            <person name="Heo J."/>
            <person name="Lee D."/>
            <person name="Won M."/>
            <person name="Han B.-H."/>
            <person name="Hong S.-B."/>
            <person name="Kwon S.-W."/>
        </authorList>
    </citation>
    <scope>NUCLEOTIDE SEQUENCE</scope>
    <source>
        <strain evidence="7">BB3-R1</strain>
    </source>
</reference>
<evidence type="ECO:0000256" key="4">
    <source>
        <dbReference type="ARBA" id="ARBA00022840"/>
    </source>
</evidence>
<dbReference type="PANTHER" id="PTHR11070:SF17">
    <property type="entry name" value="DNA HELICASE IV"/>
    <property type="match status" value="1"/>
</dbReference>
<dbReference type="SUPFAM" id="SSF52540">
    <property type="entry name" value="P-loop containing nucleoside triphosphate hydrolases"/>
    <property type="match status" value="1"/>
</dbReference>
<organism evidence="7 8">
    <name type="scientific">Brevibacillus ruminantium</name>
    <dbReference type="NCBI Taxonomy" id="2950604"/>
    <lineage>
        <taxon>Bacteria</taxon>
        <taxon>Bacillati</taxon>
        <taxon>Bacillota</taxon>
        <taxon>Bacilli</taxon>
        <taxon>Bacillales</taxon>
        <taxon>Paenibacillaceae</taxon>
        <taxon>Brevibacillus</taxon>
    </lineage>
</organism>
<keyword evidence="3 5" id="KW-0347">Helicase</keyword>
<dbReference type="PROSITE" id="PS51198">
    <property type="entry name" value="UVRD_HELICASE_ATP_BIND"/>
    <property type="match status" value="1"/>
</dbReference>
<keyword evidence="1 5" id="KW-0547">Nucleotide-binding</keyword>
<dbReference type="RefSeq" id="WP_251875353.1">
    <property type="nucleotide sequence ID" value="NZ_CP098755.1"/>
</dbReference>
<dbReference type="PANTHER" id="PTHR11070">
    <property type="entry name" value="UVRD / RECB / PCRA DNA HELICASE FAMILY MEMBER"/>
    <property type="match status" value="1"/>
</dbReference>
<evidence type="ECO:0000313" key="7">
    <source>
        <dbReference type="EMBL" id="USG68053.1"/>
    </source>
</evidence>
<evidence type="ECO:0000256" key="5">
    <source>
        <dbReference type="PROSITE-ProRule" id="PRU00560"/>
    </source>
</evidence>
<proteinExistence type="predicted"/>
<name>A0ABY4WLL9_9BACL</name>
<evidence type="ECO:0000313" key="8">
    <source>
        <dbReference type="Proteomes" id="UP001056500"/>
    </source>
</evidence>
<sequence length="751" mass="87117">MSIRHPDYEHEQKRLDETRSIIKREVDTLRKEVKEFTDDYVKQVVNYKKGKELRYLEDQGLEKPYFGRVDFLKDETYELDRVYIGKRGIVRNDTFDSVVVDWRAPIAGLYYSGESKDAFFRNGREIVRGEVRLKRNFAMQDGKITGIYDGALKETIQREVGHPDEFLEEGYIDEFLAANLNQTNDSRLKDIVATIQSEQNDIIRADKDRPVVVQGVAGSGKTTIALHRLSYLIYNYQDSMMSKKFMVFAPNRLFLTYISEVLPELGVEDVQQSTFLDWAAKLVKPMLPKGWRILDPQKPLQLFFEETYSDKERQVALHRLRFKGSLAFREVLHRYLSYVAQNRISFKKLGFVYKRTQQVFTIPGEEIRQLFTELYGQLPYRRRLEALRKHLKQEINKQLFAHLREVKIDLDKQSLHKFETMIEQVLDHYFSIFPELQVWEAYRELITDPDLLGELIQSNDDTSKELIIQDVCASSKDIFANERIEPEDAAPLLYLRHLIEGLEQADHFDHSVVDEAQDLSAMEISVIGLVTNRQSLTVVGDIAQGIHAYRGLQTWEELMEGVFLQPRAVYYTLAQSYRSTIEIMKCANEVLRKIELPETIMAKPVLRHGAKPDCLSWEGKDLPVQKIVKRIKSYLQEGFQSIAIVTKTAEASKQAYKKLRGHIEDVKLLSIKDTQFPGGVVVMPSYLTKGLQFDVVFTLDTEAYTDSEWDTKLLYVVMTRPVHRLVLLHPVDQVSPLIRDIDSALCEQDSL</sequence>
<keyword evidence="8" id="KW-1185">Reference proteome</keyword>
<accession>A0ABY4WLL9</accession>
<dbReference type="Pfam" id="PF00580">
    <property type="entry name" value="UvrD-helicase"/>
    <property type="match status" value="1"/>
</dbReference>
<dbReference type="Gene3D" id="3.40.50.300">
    <property type="entry name" value="P-loop containing nucleotide triphosphate hydrolases"/>
    <property type="match status" value="2"/>
</dbReference>
<dbReference type="InterPro" id="IPR000212">
    <property type="entry name" value="DNA_helicase_UvrD/REP"/>
</dbReference>
<dbReference type="InterPro" id="IPR014016">
    <property type="entry name" value="UvrD-like_ATP-bd"/>
</dbReference>
<evidence type="ECO:0000256" key="3">
    <source>
        <dbReference type="ARBA" id="ARBA00022806"/>
    </source>
</evidence>